<evidence type="ECO:0000313" key="3">
    <source>
        <dbReference type="Proteomes" id="UP000314294"/>
    </source>
</evidence>
<proteinExistence type="predicted"/>
<evidence type="ECO:0000256" key="1">
    <source>
        <dbReference type="SAM" id="MobiDB-lite"/>
    </source>
</evidence>
<comment type="caution">
    <text evidence="2">The sequence shown here is derived from an EMBL/GenBank/DDBJ whole genome shotgun (WGS) entry which is preliminary data.</text>
</comment>
<organism evidence="2 3">
    <name type="scientific">Liparis tanakae</name>
    <name type="common">Tanaka's snailfish</name>
    <dbReference type="NCBI Taxonomy" id="230148"/>
    <lineage>
        <taxon>Eukaryota</taxon>
        <taxon>Metazoa</taxon>
        <taxon>Chordata</taxon>
        <taxon>Craniata</taxon>
        <taxon>Vertebrata</taxon>
        <taxon>Euteleostomi</taxon>
        <taxon>Actinopterygii</taxon>
        <taxon>Neopterygii</taxon>
        <taxon>Teleostei</taxon>
        <taxon>Neoteleostei</taxon>
        <taxon>Acanthomorphata</taxon>
        <taxon>Eupercaria</taxon>
        <taxon>Perciformes</taxon>
        <taxon>Cottioidei</taxon>
        <taxon>Cottales</taxon>
        <taxon>Liparidae</taxon>
        <taxon>Liparis</taxon>
    </lineage>
</organism>
<evidence type="ECO:0000313" key="2">
    <source>
        <dbReference type="EMBL" id="TNN58542.1"/>
    </source>
</evidence>
<dbReference type="AlphaFoldDB" id="A0A4Z2H0X2"/>
<feature type="compositionally biased region" description="Basic residues" evidence="1">
    <location>
        <begin position="43"/>
        <end position="52"/>
    </location>
</feature>
<reference evidence="2 3" key="1">
    <citation type="submission" date="2019-03" db="EMBL/GenBank/DDBJ databases">
        <title>First draft genome of Liparis tanakae, snailfish: a comprehensive survey of snailfish specific genes.</title>
        <authorList>
            <person name="Kim W."/>
            <person name="Song I."/>
            <person name="Jeong J.-H."/>
            <person name="Kim D."/>
            <person name="Kim S."/>
            <person name="Ryu S."/>
            <person name="Song J.Y."/>
            <person name="Lee S.K."/>
        </authorList>
    </citation>
    <scope>NUCLEOTIDE SEQUENCE [LARGE SCALE GENOMIC DNA]</scope>
    <source>
        <tissue evidence="2">Muscle</tissue>
    </source>
</reference>
<protein>
    <submittedName>
        <fullName evidence="2">Uncharacterized protein</fullName>
    </submittedName>
</protein>
<gene>
    <name evidence="2" type="ORF">EYF80_031264</name>
</gene>
<sequence length="213" mass="22566">MAASAVRLASRCLIRANSCCCICGGRRSVDYTSHNALGPTVPRGKRRRRRRSVSPDPVCSGSTCPVLTLPPSARCWATEETFSSSERSRACVAWDTSGTRGGAPGSVSACRLTRVQQAALQQAGGQEGLVLTRADLGAHELRAGGEDAGVLLVEVDSGHRRHVVDVVVISEDTEDTEVTWWSQSVGATRNELPITSFSSFRGPMAGCPLLAAL</sequence>
<dbReference type="Proteomes" id="UP000314294">
    <property type="component" value="Unassembled WGS sequence"/>
</dbReference>
<accession>A0A4Z2H0X2</accession>
<name>A0A4Z2H0X2_9TELE</name>
<feature type="region of interest" description="Disordered" evidence="1">
    <location>
        <begin position="34"/>
        <end position="57"/>
    </location>
</feature>
<dbReference type="EMBL" id="SRLO01000376">
    <property type="protein sequence ID" value="TNN58542.1"/>
    <property type="molecule type" value="Genomic_DNA"/>
</dbReference>
<keyword evidence="3" id="KW-1185">Reference proteome</keyword>